<dbReference type="PIRSF" id="PIRSF038148">
    <property type="entry name" value="Arginine_N-mtfrase-2"/>
    <property type="match status" value="1"/>
</dbReference>
<dbReference type="GO" id="GO:0019702">
    <property type="term" value="F:protein arginine N5-methyltransferase activity"/>
    <property type="evidence" value="ECO:0007669"/>
    <property type="project" value="TreeGrafter"/>
</dbReference>
<feature type="compositionally biased region" description="Polar residues" evidence="9">
    <location>
        <begin position="152"/>
        <end position="164"/>
    </location>
</feature>
<evidence type="ECO:0000259" key="10">
    <source>
        <dbReference type="PROSITE" id="PS51559"/>
    </source>
</evidence>
<dbReference type="InterPro" id="IPR036770">
    <property type="entry name" value="Ankyrin_rpt-contain_sf"/>
</dbReference>
<evidence type="ECO:0000256" key="1">
    <source>
        <dbReference type="ARBA" id="ARBA00002207"/>
    </source>
</evidence>
<dbReference type="EC" id="2.1.1.-" evidence="8"/>
<reference evidence="11 12" key="1">
    <citation type="journal article" date="2023" name="Elife">
        <title>Identification of key yeast species and microbe-microbe interactions impacting larval growth of Drosophila in the wild.</title>
        <authorList>
            <person name="Mure A."/>
            <person name="Sugiura Y."/>
            <person name="Maeda R."/>
            <person name="Honda K."/>
            <person name="Sakurai N."/>
            <person name="Takahashi Y."/>
            <person name="Watada M."/>
            <person name="Katoh T."/>
            <person name="Gotoh A."/>
            <person name="Gotoh Y."/>
            <person name="Taniguchi I."/>
            <person name="Nakamura K."/>
            <person name="Hayashi T."/>
            <person name="Katayama T."/>
            <person name="Uemura T."/>
            <person name="Hattori Y."/>
        </authorList>
    </citation>
    <scope>NUCLEOTIDE SEQUENCE [LARGE SCALE GENOMIC DNA]</scope>
    <source>
        <strain evidence="11 12">SB-73</strain>
    </source>
</reference>
<feature type="region of interest" description="Disordered" evidence="9">
    <location>
        <begin position="121"/>
        <end position="167"/>
    </location>
</feature>
<comment type="similarity">
    <text evidence="8">Belongs to the class I-like SAM-binding methyltransferase superfamily. RMT2 methyltransferase family.</text>
</comment>
<gene>
    <name evidence="11" type="ORF">DASB73_035830</name>
</gene>
<evidence type="ECO:0000256" key="8">
    <source>
        <dbReference type="PIRNR" id="PIRNR038148"/>
    </source>
</evidence>
<evidence type="ECO:0000256" key="9">
    <source>
        <dbReference type="SAM" id="MobiDB-lite"/>
    </source>
</evidence>
<dbReference type="Gene3D" id="3.40.50.150">
    <property type="entry name" value="Vaccinia Virus protein VP39"/>
    <property type="match status" value="1"/>
</dbReference>
<evidence type="ECO:0000256" key="7">
    <source>
        <dbReference type="ARBA" id="ARBA00023242"/>
    </source>
</evidence>
<keyword evidence="3 8" id="KW-0963">Cytoplasm</keyword>
<keyword evidence="4 8" id="KW-0489">Methyltransferase</keyword>
<keyword evidence="12" id="KW-1185">Reference proteome</keyword>
<organism evidence="11 12">
    <name type="scientific">Starmerella bacillaris</name>
    <name type="common">Yeast</name>
    <name type="synonym">Candida zemplinina</name>
    <dbReference type="NCBI Taxonomy" id="1247836"/>
    <lineage>
        <taxon>Eukaryota</taxon>
        <taxon>Fungi</taxon>
        <taxon>Dikarya</taxon>
        <taxon>Ascomycota</taxon>
        <taxon>Saccharomycotina</taxon>
        <taxon>Dipodascomycetes</taxon>
        <taxon>Dipodascales</taxon>
        <taxon>Trichomonascaceae</taxon>
        <taxon>Starmerella</taxon>
    </lineage>
</organism>
<dbReference type="InterPro" id="IPR051038">
    <property type="entry name" value="RMT2/GAMT_Mtase"/>
</dbReference>
<dbReference type="InterPro" id="IPR029063">
    <property type="entry name" value="SAM-dependent_MTases_sf"/>
</dbReference>
<keyword evidence="6" id="KW-0949">S-adenosyl-L-methionine</keyword>
<evidence type="ECO:0000313" key="12">
    <source>
        <dbReference type="Proteomes" id="UP001362899"/>
    </source>
</evidence>
<dbReference type="GO" id="GO:0005634">
    <property type="term" value="C:nucleus"/>
    <property type="evidence" value="ECO:0007669"/>
    <property type="project" value="UniProtKB-SubCell"/>
</dbReference>
<evidence type="ECO:0000256" key="3">
    <source>
        <dbReference type="ARBA" id="ARBA00022490"/>
    </source>
</evidence>
<dbReference type="SUPFAM" id="SSF53335">
    <property type="entry name" value="S-adenosyl-L-methionine-dependent methyltransferases"/>
    <property type="match status" value="1"/>
</dbReference>
<feature type="compositionally biased region" description="Acidic residues" evidence="9">
    <location>
        <begin position="124"/>
        <end position="134"/>
    </location>
</feature>
<evidence type="ECO:0000256" key="6">
    <source>
        <dbReference type="ARBA" id="ARBA00022691"/>
    </source>
</evidence>
<comment type="function">
    <text evidence="1 8">S-adenosyl-L-methionine-dependent protein-arginine N-methyltransferase that methylates the delta-nitrogen atom of arginine residues to form N5-methylarginine (type IV) in target proteins. Monomethylates ribosomal protein L12.</text>
</comment>
<feature type="compositionally biased region" description="Basic and acidic residues" evidence="9">
    <location>
        <begin position="135"/>
        <end position="146"/>
    </location>
</feature>
<dbReference type="EMBL" id="BTGC01000008">
    <property type="protein sequence ID" value="GMM52620.1"/>
    <property type="molecule type" value="Genomic_DNA"/>
</dbReference>
<dbReference type="PANTHER" id="PTHR32379:SF1">
    <property type="entry name" value="GUANIDINOACETATE N-METHYLTRANSFERASE"/>
    <property type="match status" value="1"/>
</dbReference>
<dbReference type="PROSITE" id="PS51559">
    <property type="entry name" value="SAM_RMT2"/>
    <property type="match status" value="1"/>
</dbReference>
<keyword evidence="5 8" id="KW-0808">Transferase</keyword>
<evidence type="ECO:0000313" key="11">
    <source>
        <dbReference type="EMBL" id="GMM52620.1"/>
    </source>
</evidence>
<evidence type="ECO:0000256" key="5">
    <source>
        <dbReference type="ARBA" id="ARBA00022679"/>
    </source>
</evidence>
<dbReference type="InterPro" id="IPR026480">
    <property type="entry name" value="RMT2_dom"/>
</dbReference>
<keyword evidence="7 8" id="KW-0539">Nucleus</keyword>
<proteinExistence type="inferred from homology"/>
<evidence type="ECO:0000256" key="2">
    <source>
        <dbReference type="ARBA" id="ARBA00011245"/>
    </source>
</evidence>
<name>A0AAV5RMH3_STABA</name>
<sequence length="392" mass="44926">MDDLFALCALQTPEEGALDALRFILKAGMPVNIRVGELRETTEFDKQAGLLHLVCTYAKEEQFELASEMIDILFEFGANWMLLDSFNNTPGEIAYNLGKTQLYQKFVDAGFRSEILLQKFGSDSDSDEENEDESESKNEELKNKSEVEEENAQATGTETNVTSNEKLEGNVNMYLKSDLKYDNHTLKTNEEDGVMMDWETPIMKRSAELITKPGGVVLNIGFGMGIIDTFIQELKPAKHYIIEAHPTVLQRMKDQGWYSKENVVILEGTWKEKLPELIEEGITLDGLYYDTFSEHYKDMLVLFDYVVGLLNFDGTFSYFNGLGADRVVCYDVYKRVAEYNLKDYGLNLTFEVMDIDKINWDKVKYQYFKLKQYALPIVKFAGELDDEEGELI</sequence>
<protein>
    <recommendedName>
        <fullName evidence="8">Arginine N-methyltransferase 2</fullName>
        <ecNumber evidence="8">2.1.1.-</ecNumber>
    </recommendedName>
</protein>
<dbReference type="PANTHER" id="PTHR32379">
    <property type="entry name" value="GUANIDINOACETATE N-METHYLTRANSFERASE"/>
    <property type="match status" value="1"/>
</dbReference>
<accession>A0AAV5RMH3</accession>
<comment type="subcellular location">
    <subcellularLocation>
        <location evidence="8">Cytoplasm</location>
    </subcellularLocation>
    <subcellularLocation>
        <location evidence="8">Nucleus</location>
    </subcellularLocation>
</comment>
<feature type="domain" description="RMT2" evidence="10">
    <location>
        <begin position="167"/>
        <end position="392"/>
    </location>
</feature>
<dbReference type="Proteomes" id="UP001362899">
    <property type="component" value="Unassembled WGS sequence"/>
</dbReference>
<comment type="subunit">
    <text evidence="2 8">Monomer.</text>
</comment>
<comment type="caution">
    <text evidence="11">The sequence shown here is derived from an EMBL/GenBank/DDBJ whole genome shotgun (WGS) entry which is preliminary data.</text>
</comment>
<dbReference type="AlphaFoldDB" id="A0AAV5RMH3"/>
<dbReference type="GO" id="GO:0032259">
    <property type="term" value="P:methylation"/>
    <property type="evidence" value="ECO:0007669"/>
    <property type="project" value="UniProtKB-KW"/>
</dbReference>
<dbReference type="InterPro" id="IPR017408">
    <property type="entry name" value="Arginine_N-MeTrfase_2"/>
</dbReference>
<dbReference type="Gene3D" id="1.25.40.20">
    <property type="entry name" value="Ankyrin repeat-containing domain"/>
    <property type="match status" value="1"/>
</dbReference>
<dbReference type="GO" id="GO:0005737">
    <property type="term" value="C:cytoplasm"/>
    <property type="evidence" value="ECO:0007669"/>
    <property type="project" value="UniProtKB-SubCell"/>
</dbReference>
<evidence type="ECO:0000256" key="4">
    <source>
        <dbReference type="ARBA" id="ARBA00022603"/>
    </source>
</evidence>